<dbReference type="PANTHER" id="PTHR44591:SF3">
    <property type="entry name" value="RESPONSE REGULATORY DOMAIN-CONTAINING PROTEIN"/>
    <property type="match status" value="1"/>
</dbReference>
<gene>
    <name evidence="4" type="ORF">DXZ20_15860</name>
</gene>
<evidence type="ECO:0000256" key="2">
    <source>
        <dbReference type="PROSITE-ProRule" id="PRU00169"/>
    </source>
</evidence>
<name>A0A6M0RLM0_9CYAN</name>
<dbReference type="GO" id="GO:0000160">
    <property type="term" value="P:phosphorelay signal transduction system"/>
    <property type="evidence" value="ECO:0007669"/>
    <property type="project" value="InterPro"/>
</dbReference>
<dbReference type="PROSITE" id="PS50110">
    <property type="entry name" value="RESPONSE_REGULATORY"/>
    <property type="match status" value="1"/>
</dbReference>
<dbReference type="RefSeq" id="WP_163668626.1">
    <property type="nucleotide sequence ID" value="NZ_QXHD01000004.1"/>
</dbReference>
<evidence type="ECO:0000313" key="5">
    <source>
        <dbReference type="Proteomes" id="UP000481033"/>
    </source>
</evidence>
<dbReference type="CDD" id="cd00156">
    <property type="entry name" value="REC"/>
    <property type="match status" value="1"/>
</dbReference>
<dbReference type="InterPro" id="IPR050595">
    <property type="entry name" value="Bact_response_regulator"/>
</dbReference>
<dbReference type="SMART" id="SM00448">
    <property type="entry name" value="REC"/>
    <property type="match status" value="1"/>
</dbReference>
<evidence type="ECO:0000313" key="4">
    <source>
        <dbReference type="EMBL" id="NEZ57125.1"/>
    </source>
</evidence>
<feature type="domain" description="Response regulatory" evidence="3">
    <location>
        <begin position="3"/>
        <end position="129"/>
    </location>
</feature>
<dbReference type="PANTHER" id="PTHR44591">
    <property type="entry name" value="STRESS RESPONSE REGULATOR PROTEIN 1"/>
    <property type="match status" value="1"/>
</dbReference>
<protein>
    <submittedName>
        <fullName evidence="4">Response regulator</fullName>
    </submittedName>
</protein>
<sequence length="139" mass="15559">MATVLIFEDNMALALQWRQLLETYNHYVCCCTTIRNALAIATAIQPDIVIMDMMIKQNGRFVPEGGLTLLARLKMEYDGSPYIIGVSGYKPGVYSKSTPLELAKRTGVNITLYKPIAPDHLVDIINQCLANRQPSLENR</sequence>
<dbReference type="AlphaFoldDB" id="A0A6M0RLM0"/>
<organism evidence="4 5">
    <name type="scientific">Adonisia turfae CCMR0081</name>
    <dbReference type="NCBI Taxonomy" id="2292702"/>
    <lineage>
        <taxon>Bacteria</taxon>
        <taxon>Bacillati</taxon>
        <taxon>Cyanobacteriota</taxon>
        <taxon>Adonisia</taxon>
        <taxon>Adonisia turfae</taxon>
    </lineage>
</organism>
<keyword evidence="1 2" id="KW-0597">Phosphoprotein</keyword>
<proteinExistence type="predicted"/>
<dbReference type="InterPro" id="IPR011006">
    <property type="entry name" value="CheY-like_superfamily"/>
</dbReference>
<dbReference type="SUPFAM" id="SSF52172">
    <property type="entry name" value="CheY-like"/>
    <property type="match status" value="1"/>
</dbReference>
<evidence type="ECO:0000259" key="3">
    <source>
        <dbReference type="PROSITE" id="PS50110"/>
    </source>
</evidence>
<dbReference type="Proteomes" id="UP000481033">
    <property type="component" value="Unassembled WGS sequence"/>
</dbReference>
<keyword evidence="5" id="KW-1185">Reference proteome</keyword>
<reference evidence="4 5" key="1">
    <citation type="journal article" date="2020" name="Microb. Ecol.">
        <title>Ecogenomics of the Marine Benthic Filamentous Cyanobacterium Adonisia.</title>
        <authorList>
            <person name="Walter J.M."/>
            <person name="Coutinho F.H."/>
            <person name="Leomil L."/>
            <person name="Hargreaves P.I."/>
            <person name="Campeao M.E."/>
            <person name="Vieira V.V."/>
            <person name="Silva B.S."/>
            <person name="Fistarol G.O."/>
            <person name="Salomon P.S."/>
            <person name="Sawabe T."/>
            <person name="Mino S."/>
            <person name="Hosokawa M."/>
            <person name="Miyashita H."/>
            <person name="Maruyama F."/>
            <person name="van Verk M.C."/>
            <person name="Dutilh B.E."/>
            <person name="Thompson C.C."/>
            <person name="Thompson F.L."/>
        </authorList>
    </citation>
    <scope>NUCLEOTIDE SEQUENCE [LARGE SCALE GENOMIC DNA]</scope>
    <source>
        <strain evidence="4 5">CCMR0081</strain>
    </source>
</reference>
<dbReference type="Gene3D" id="3.40.50.2300">
    <property type="match status" value="1"/>
</dbReference>
<evidence type="ECO:0000256" key="1">
    <source>
        <dbReference type="ARBA" id="ARBA00022553"/>
    </source>
</evidence>
<dbReference type="InterPro" id="IPR001789">
    <property type="entry name" value="Sig_transdc_resp-reg_receiver"/>
</dbReference>
<comment type="caution">
    <text evidence="4">The sequence shown here is derived from an EMBL/GenBank/DDBJ whole genome shotgun (WGS) entry which is preliminary data.</text>
</comment>
<accession>A0A6M0RLM0</accession>
<dbReference type="EMBL" id="QXHD01000004">
    <property type="protein sequence ID" value="NEZ57125.1"/>
    <property type="molecule type" value="Genomic_DNA"/>
</dbReference>
<dbReference type="Pfam" id="PF00072">
    <property type="entry name" value="Response_reg"/>
    <property type="match status" value="1"/>
</dbReference>
<feature type="modified residue" description="4-aspartylphosphate" evidence="2">
    <location>
        <position position="52"/>
    </location>
</feature>